<keyword evidence="4" id="KW-1133">Transmembrane helix</keyword>
<dbReference type="Proteomes" id="UP000070444">
    <property type="component" value="Unassembled WGS sequence"/>
</dbReference>
<dbReference type="OMA" id="SQQVEEW"/>
<reference evidence="7 8" key="1">
    <citation type="journal article" date="2015" name="Genome Biol. Evol.">
        <title>Phylogenomic analyses indicate that early fungi evolved digesting cell walls of algal ancestors of land plants.</title>
        <authorList>
            <person name="Chang Y."/>
            <person name="Wang S."/>
            <person name="Sekimoto S."/>
            <person name="Aerts A.L."/>
            <person name="Choi C."/>
            <person name="Clum A."/>
            <person name="LaButti K.M."/>
            <person name="Lindquist E.A."/>
            <person name="Yee Ngan C."/>
            <person name="Ohm R.A."/>
            <person name="Salamov A.A."/>
            <person name="Grigoriev I.V."/>
            <person name="Spatafora J.W."/>
            <person name="Berbee M.L."/>
        </authorList>
    </citation>
    <scope>NUCLEOTIDE SEQUENCE [LARGE SCALE GENOMIC DNA]</scope>
    <source>
        <strain evidence="7 8">NRRL 28638</strain>
    </source>
</reference>
<dbReference type="EMBL" id="KQ964560">
    <property type="protein sequence ID" value="KXN68807.1"/>
    <property type="molecule type" value="Genomic_DNA"/>
</dbReference>
<comment type="similarity">
    <text evidence="2">Belongs to the amino acid/polyamine transporter 2 family.</text>
</comment>
<evidence type="ECO:0000313" key="7">
    <source>
        <dbReference type="EMBL" id="KXN68807.1"/>
    </source>
</evidence>
<evidence type="ECO:0000256" key="1">
    <source>
        <dbReference type="ARBA" id="ARBA00004141"/>
    </source>
</evidence>
<dbReference type="InterPro" id="IPR013057">
    <property type="entry name" value="AA_transpt_TM"/>
</dbReference>
<keyword evidence="5" id="KW-0472">Membrane</keyword>
<feature type="domain" description="Amino acid transporter transmembrane" evidence="6">
    <location>
        <begin position="33"/>
        <end position="399"/>
    </location>
</feature>
<keyword evidence="8" id="KW-1185">Reference proteome</keyword>
<dbReference type="AlphaFoldDB" id="A0A137P191"/>
<dbReference type="PANTHER" id="PTHR22950">
    <property type="entry name" value="AMINO ACID TRANSPORTER"/>
    <property type="match status" value="1"/>
</dbReference>
<evidence type="ECO:0000256" key="5">
    <source>
        <dbReference type="ARBA" id="ARBA00023136"/>
    </source>
</evidence>
<evidence type="ECO:0000313" key="8">
    <source>
        <dbReference type="Proteomes" id="UP000070444"/>
    </source>
</evidence>
<keyword evidence="3" id="KW-0812">Transmembrane</keyword>
<name>A0A137P191_CONC2</name>
<evidence type="ECO:0000259" key="6">
    <source>
        <dbReference type="Pfam" id="PF01490"/>
    </source>
</evidence>
<evidence type="ECO:0000256" key="4">
    <source>
        <dbReference type="ARBA" id="ARBA00022989"/>
    </source>
</evidence>
<dbReference type="STRING" id="796925.A0A137P191"/>
<accession>A0A137P191</accession>
<sequence>MTADSTKVKSEDYTFDTQSIQKDTSLKNRFYSFFGAYGNVICMMAGVGILSLPYTLSKGGWTSLIFIYISGAIAAYNGVLLIECLYANPQKKLKTFPEVGYAVFWEMGTIFIMLIGINVAELTINTSAALNLKLWTLIAGLIVATPLVTSRTVKEITFLGALGAISTILVIFVVLGLGLGDLPNQQDIAHNDVVWRGLPVALATISFSFGGNNVYPHIESGMTHPKQWKWVMISAISTVCIAYTIICVAGYYVYGTKLHAHVLTNLPESGWRIASYVFITLHILFTAPIVLCSACIEFEKIFLNQTVEMKSTWGMWTQRAVLRLVVLTAVTCMAIFVPDFGDFMSLIGAIGGLMVSFILPPLFHLKLFGWRNRSIFTYIWIFLIFAVGIFGAIMGTIDAVISLNKFFNSPEI</sequence>
<proteinExistence type="inferred from homology"/>
<dbReference type="Pfam" id="PF01490">
    <property type="entry name" value="Aa_trans"/>
    <property type="match status" value="1"/>
</dbReference>
<gene>
    <name evidence="7" type="ORF">CONCODRAFT_79637</name>
</gene>
<evidence type="ECO:0000256" key="2">
    <source>
        <dbReference type="ARBA" id="ARBA00008066"/>
    </source>
</evidence>
<organism evidence="7 8">
    <name type="scientific">Conidiobolus coronatus (strain ATCC 28846 / CBS 209.66 / NRRL 28638)</name>
    <name type="common">Delacroixia coronata</name>
    <dbReference type="NCBI Taxonomy" id="796925"/>
    <lineage>
        <taxon>Eukaryota</taxon>
        <taxon>Fungi</taxon>
        <taxon>Fungi incertae sedis</taxon>
        <taxon>Zoopagomycota</taxon>
        <taxon>Entomophthoromycotina</taxon>
        <taxon>Entomophthoromycetes</taxon>
        <taxon>Entomophthorales</taxon>
        <taxon>Ancylistaceae</taxon>
        <taxon>Conidiobolus</taxon>
    </lineage>
</organism>
<protein>
    <recommendedName>
        <fullName evidence="6">Amino acid transporter transmembrane domain-containing protein</fullName>
    </recommendedName>
</protein>
<evidence type="ECO:0000256" key="3">
    <source>
        <dbReference type="ARBA" id="ARBA00022692"/>
    </source>
</evidence>
<dbReference type="PANTHER" id="PTHR22950:SF349">
    <property type="entry name" value="AMINO ACID TRANSPORTER TRANSMEMBRANE DOMAIN-CONTAINING PROTEIN"/>
    <property type="match status" value="1"/>
</dbReference>
<comment type="subcellular location">
    <subcellularLocation>
        <location evidence="1">Membrane</location>
        <topology evidence="1">Multi-pass membrane protein</topology>
    </subcellularLocation>
</comment>
<dbReference type="GO" id="GO:0005774">
    <property type="term" value="C:vacuolar membrane"/>
    <property type="evidence" value="ECO:0007669"/>
    <property type="project" value="TreeGrafter"/>
</dbReference>
<dbReference type="GO" id="GO:0015179">
    <property type="term" value="F:L-amino acid transmembrane transporter activity"/>
    <property type="evidence" value="ECO:0007669"/>
    <property type="project" value="TreeGrafter"/>
</dbReference>
<dbReference type="OrthoDB" id="40134at2759"/>